<dbReference type="EC" id="3.5.2.9" evidence="1"/>
<dbReference type="GO" id="GO:0005524">
    <property type="term" value="F:ATP binding"/>
    <property type="evidence" value="ECO:0007669"/>
    <property type="project" value="UniProtKB-UniRule"/>
</dbReference>
<dbReference type="CDD" id="cd10787">
    <property type="entry name" value="LamB_YcsF_like"/>
    <property type="match status" value="1"/>
</dbReference>
<sequence>MKINLNADLGESFGAYSIGHDRQLLQIVASANVACGFHGGDPMVMTQTVELARDAGVSLGAHPSFPDLQGFGRREMHIPPRELESMIVYQIGALDGIARANGSRVTHVKPHGALNNMACADAGMAEVVVRAVKACDPGMILLAPALSRLASAGEAAGLAVALEVFADRAYTDSGQLVPRSQPGAVLHDAADAVAHVIRMMEQRGIVTINGRVLATEFHSICVHGDNAHAVETAGLIRTGLETMGCGIVPLPEFF</sequence>
<keyword evidence="1" id="KW-0067">ATP-binding</keyword>
<dbReference type="EMBL" id="VLLN01000009">
    <property type="protein sequence ID" value="TWJ19350.1"/>
    <property type="molecule type" value="Genomic_DNA"/>
</dbReference>
<comment type="subunit">
    <text evidence="1">Forms a complex composed of PxpA, PxpB and PxpC.</text>
</comment>
<evidence type="ECO:0000313" key="2">
    <source>
        <dbReference type="EMBL" id="TWJ19350.1"/>
    </source>
</evidence>
<dbReference type="PANTHER" id="PTHR30292:SF0">
    <property type="entry name" value="5-OXOPROLINASE SUBUNIT A"/>
    <property type="match status" value="1"/>
</dbReference>
<evidence type="ECO:0000313" key="3">
    <source>
        <dbReference type="Proteomes" id="UP000319449"/>
    </source>
</evidence>
<keyword evidence="1" id="KW-0378">Hydrolase</keyword>
<dbReference type="SUPFAM" id="SSF88713">
    <property type="entry name" value="Glycoside hydrolase/deacetylase"/>
    <property type="match status" value="1"/>
</dbReference>
<dbReference type="Proteomes" id="UP000319449">
    <property type="component" value="Unassembled WGS sequence"/>
</dbReference>
<protein>
    <recommendedName>
        <fullName evidence="1">5-oxoprolinase subunit A</fullName>
        <shortName evidence="1">5-OPase subunit A</shortName>
        <ecNumber evidence="1">3.5.2.9</ecNumber>
    </recommendedName>
    <alternativeName>
        <fullName evidence="1">5-oxoprolinase (ATP-hydrolyzing) subunit A</fullName>
    </alternativeName>
</protein>
<dbReference type="InterPro" id="IPR011330">
    <property type="entry name" value="Glyco_hydro/deAcase_b/a-brl"/>
</dbReference>
<keyword evidence="3" id="KW-1185">Reference proteome</keyword>
<dbReference type="GO" id="GO:0005975">
    <property type="term" value="P:carbohydrate metabolic process"/>
    <property type="evidence" value="ECO:0007669"/>
    <property type="project" value="InterPro"/>
</dbReference>
<accession>A0A562VN68</accession>
<comment type="catalytic activity">
    <reaction evidence="1">
        <text>5-oxo-L-proline + ATP + 2 H2O = L-glutamate + ADP + phosphate + H(+)</text>
        <dbReference type="Rhea" id="RHEA:10348"/>
        <dbReference type="ChEBI" id="CHEBI:15377"/>
        <dbReference type="ChEBI" id="CHEBI:15378"/>
        <dbReference type="ChEBI" id="CHEBI:29985"/>
        <dbReference type="ChEBI" id="CHEBI:30616"/>
        <dbReference type="ChEBI" id="CHEBI:43474"/>
        <dbReference type="ChEBI" id="CHEBI:58402"/>
        <dbReference type="ChEBI" id="CHEBI:456216"/>
        <dbReference type="EC" id="3.5.2.9"/>
    </reaction>
</comment>
<dbReference type="PANTHER" id="PTHR30292">
    <property type="entry name" value="UNCHARACTERIZED PROTEIN YBGL-RELATED"/>
    <property type="match status" value="1"/>
</dbReference>
<dbReference type="InterPro" id="IPR005501">
    <property type="entry name" value="LamB/YcsF/PxpA-like"/>
</dbReference>
<evidence type="ECO:0000256" key="1">
    <source>
        <dbReference type="HAMAP-Rule" id="MF_00691"/>
    </source>
</evidence>
<comment type="similarity">
    <text evidence="1">Belongs to the LamB/PxpA family.</text>
</comment>
<dbReference type="Gene3D" id="3.20.20.370">
    <property type="entry name" value="Glycoside hydrolase/deacetylase"/>
    <property type="match status" value="1"/>
</dbReference>
<gene>
    <name evidence="1" type="primary">pxpA</name>
    <name evidence="2" type="ORF">JN12_01763</name>
</gene>
<comment type="caution">
    <text evidence="2">The sequence shown here is derived from an EMBL/GenBank/DDBJ whole genome shotgun (WGS) entry which is preliminary data.</text>
</comment>
<keyword evidence="1" id="KW-0547">Nucleotide-binding</keyword>
<dbReference type="NCBIfam" id="NF003814">
    <property type="entry name" value="PRK05406.1-3"/>
    <property type="match status" value="1"/>
</dbReference>
<proteinExistence type="inferred from homology"/>
<organism evidence="2 3">
    <name type="scientific">Geobacter argillaceus</name>
    <dbReference type="NCBI Taxonomy" id="345631"/>
    <lineage>
        <taxon>Bacteria</taxon>
        <taxon>Pseudomonadati</taxon>
        <taxon>Thermodesulfobacteriota</taxon>
        <taxon>Desulfuromonadia</taxon>
        <taxon>Geobacterales</taxon>
        <taxon>Geobacteraceae</taxon>
        <taxon>Geobacter</taxon>
    </lineage>
</organism>
<name>A0A562VN68_9BACT</name>
<dbReference type="RefSeq" id="WP_145021392.1">
    <property type="nucleotide sequence ID" value="NZ_VLLN01000009.1"/>
</dbReference>
<dbReference type="OrthoDB" id="9773478at2"/>
<dbReference type="NCBIfam" id="NF003816">
    <property type="entry name" value="PRK05406.1-5"/>
    <property type="match status" value="1"/>
</dbReference>
<dbReference type="AlphaFoldDB" id="A0A562VN68"/>
<reference evidence="2 3" key="1">
    <citation type="submission" date="2019-07" db="EMBL/GenBank/DDBJ databases">
        <title>Genomic Encyclopedia of Archaeal and Bacterial Type Strains, Phase II (KMG-II): from individual species to whole genera.</title>
        <authorList>
            <person name="Goeker M."/>
        </authorList>
    </citation>
    <scope>NUCLEOTIDE SEQUENCE [LARGE SCALE GENOMIC DNA]</scope>
    <source>
        <strain evidence="2 3">ATCC BAA-1139</strain>
    </source>
</reference>
<comment type="function">
    <text evidence="1">Catalyzes the cleavage of 5-oxoproline to form L-glutamate coupled to the hydrolysis of ATP to ADP and inorganic phosphate.</text>
</comment>
<dbReference type="Pfam" id="PF03746">
    <property type="entry name" value="LamB_YcsF"/>
    <property type="match status" value="1"/>
</dbReference>
<dbReference type="HAMAP" id="MF_00691">
    <property type="entry name" value="PxpA"/>
    <property type="match status" value="1"/>
</dbReference>
<dbReference type="GO" id="GO:0017168">
    <property type="term" value="F:5-oxoprolinase (ATP-hydrolyzing) activity"/>
    <property type="evidence" value="ECO:0007669"/>
    <property type="project" value="UniProtKB-UniRule"/>
</dbReference>